<keyword evidence="3" id="KW-0249">Electron transport</keyword>
<feature type="region of interest" description="Disordered" evidence="6">
    <location>
        <begin position="40"/>
        <end position="77"/>
    </location>
</feature>
<dbReference type="Pfam" id="PF00085">
    <property type="entry name" value="Thioredoxin"/>
    <property type="match status" value="1"/>
</dbReference>
<evidence type="ECO:0000256" key="3">
    <source>
        <dbReference type="ARBA" id="ARBA00022982"/>
    </source>
</evidence>
<dbReference type="InterPro" id="IPR005746">
    <property type="entry name" value="Thioredoxin"/>
</dbReference>
<dbReference type="PANTHER" id="PTHR45663:SF37">
    <property type="entry name" value="THIOREDOXIN M2, CHLOROPLASTIC"/>
    <property type="match status" value="1"/>
</dbReference>
<dbReference type="GO" id="GO:0005737">
    <property type="term" value="C:cytoplasm"/>
    <property type="evidence" value="ECO:0007669"/>
    <property type="project" value="TreeGrafter"/>
</dbReference>
<keyword evidence="2" id="KW-0809">Transit peptide</keyword>
<dbReference type="CDD" id="cd02947">
    <property type="entry name" value="TRX_family"/>
    <property type="match status" value="1"/>
</dbReference>
<evidence type="ECO:0000313" key="9">
    <source>
        <dbReference type="Proteomes" id="UP000823388"/>
    </source>
</evidence>
<keyword evidence="9" id="KW-1185">Reference proteome</keyword>
<evidence type="ECO:0000256" key="1">
    <source>
        <dbReference type="ARBA" id="ARBA00022448"/>
    </source>
</evidence>
<dbReference type="NCBIfam" id="TIGR01068">
    <property type="entry name" value="thioredoxin"/>
    <property type="match status" value="1"/>
</dbReference>
<gene>
    <name evidence="8" type="ORF">PVAP13_7KG260300</name>
</gene>
<evidence type="ECO:0000259" key="7">
    <source>
        <dbReference type="PROSITE" id="PS51352"/>
    </source>
</evidence>
<evidence type="ECO:0000256" key="4">
    <source>
        <dbReference type="ARBA" id="ARBA00023157"/>
    </source>
</evidence>
<protein>
    <recommendedName>
        <fullName evidence="7">Thioredoxin domain-containing protein</fullName>
    </recommendedName>
</protein>
<proteinExistence type="predicted"/>
<keyword evidence="5" id="KW-0676">Redox-active center</keyword>
<dbReference type="PROSITE" id="PS00194">
    <property type="entry name" value="THIOREDOXIN_1"/>
    <property type="match status" value="1"/>
</dbReference>
<reference evidence="8" key="1">
    <citation type="submission" date="2020-05" db="EMBL/GenBank/DDBJ databases">
        <title>WGS assembly of Panicum virgatum.</title>
        <authorList>
            <person name="Lovell J.T."/>
            <person name="Jenkins J."/>
            <person name="Shu S."/>
            <person name="Juenger T.E."/>
            <person name="Schmutz J."/>
        </authorList>
    </citation>
    <scope>NUCLEOTIDE SEQUENCE</scope>
    <source>
        <strain evidence="8">AP13</strain>
    </source>
</reference>
<dbReference type="AlphaFoldDB" id="A0A8T0QNV6"/>
<accession>A0A8T0QNV6</accession>
<dbReference type="Proteomes" id="UP000823388">
    <property type="component" value="Chromosome 7K"/>
</dbReference>
<evidence type="ECO:0000256" key="6">
    <source>
        <dbReference type="SAM" id="MobiDB-lite"/>
    </source>
</evidence>
<sequence length="234" mass="24717">MAGAGLAVPVPVASPPLARASASAYTGTARRVCAIPSSPSFSSSSFRSSPLRATAGFSGNRRRPCRGASVASGPGHDHRSAYRAFSDAHGRSASRASRVAPSRSTCSASRPLVDVAFAASAASSAILLIPDVTKTTWQSLVMESELPVLVEFWASWCGPCKMIDPVVGKLSKDYEGKLKCYKLNTDESPDIASQYGIRSIPTMMIFKNGEKKDSVIGAVPESTLIACIDKFVER</sequence>
<evidence type="ECO:0000256" key="2">
    <source>
        <dbReference type="ARBA" id="ARBA00022946"/>
    </source>
</evidence>
<dbReference type="EMBL" id="CM029049">
    <property type="protein sequence ID" value="KAG2573546.1"/>
    <property type="molecule type" value="Genomic_DNA"/>
</dbReference>
<evidence type="ECO:0000256" key="5">
    <source>
        <dbReference type="ARBA" id="ARBA00023284"/>
    </source>
</evidence>
<dbReference type="SUPFAM" id="SSF52833">
    <property type="entry name" value="Thioredoxin-like"/>
    <property type="match status" value="1"/>
</dbReference>
<dbReference type="PANTHER" id="PTHR45663">
    <property type="entry name" value="GEO12009P1"/>
    <property type="match status" value="1"/>
</dbReference>
<keyword evidence="4" id="KW-1015">Disulfide bond</keyword>
<dbReference type="PRINTS" id="PR00421">
    <property type="entry name" value="THIOREDOXIN"/>
</dbReference>
<comment type="caution">
    <text evidence="8">The sequence shown here is derived from an EMBL/GenBank/DDBJ whole genome shotgun (WGS) entry which is preliminary data.</text>
</comment>
<dbReference type="PROSITE" id="PS51352">
    <property type="entry name" value="THIOREDOXIN_2"/>
    <property type="match status" value="1"/>
</dbReference>
<dbReference type="InterPro" id="IPR013766">
    <property type="entry name" value="Thioredoxin_domain"/>
</dbReference>
<evidence type="ECO:0000313" key="8">
    <source>
        <dbReference type="EMBL" id="KAG2573546.1"/>
    </source>
</evidence>
<dbReference type="Gene3D" id="3.40.30.10">
    <property type="entry name" value="Glutaredoxin"/>
    <property type="match status" value="1"/>
</dbReference>
<dbReference type="InterPro" id="IPR036249">
    <property type="entry name" value="Thioredoxin-like_sf"/>
</dbReference>
<feature type="domain" description="Thioredoxin" evidence="7">
    <location>
        <begin position="116"/>
        <end position="233"/>
    </location>
</feature>
<dbReference type="InterPro" id="IPR017937">
    <property type="entry name" value="Thioredoxin_CS"/>
</dbReference>
<dbReference type="GO" id="GO:0015035">
    <property type="term" value="F:protein-disulfide reductase activity"/>
    <property type="evidence" value="ECO:0007669"/>
    <property type="project" value="InterPro"/>
</dbReference>
<dbReference type="FunFam" id="3.40.30.10:FF:000001">
    <property type="entry name" value="Thioredoxin"/>
    <property type="match status" value="1"/>
</dbReference>
<name>A0A8T0QNV6_PANVG</name>
<feature type="compositionally biased region" description="Low complexity" evidence="6">
    <location>
        <begin position="40"/>
        <end position="50"/>
    </location>
</feature>
<keyword evidence="1" id="KW-0813">Transport</keyword>
<organism evidence="8 9">
    <name type="scientific">Panicum virgatum</name>
    <name type="common">Blackwell switchgrass</name>
    <dbReference type="NCBI Taxonomy" id="38727"/>
    <lineage>
        <taxon>Eukaryota</taxon>
        <taxon>Viridiplantae</taxon>
        <taxon>Streptophyta</taxon>
        <taxon>Embryophyta</taxon>
        <taxon>Tracheophyta</taxon>
        <taxon>Spermatophyta</taxon>
        <taxon>Magnoliopsida</taxon>
        <taxon>Liliopsida</taxon>
        <taxon>Poales</taxon>
        <taxon>Poaceae</taxon>
        <taxon>PACMAD clade</taxon>
        <taxon>Panicoideae</taxon>
        <taxon>Panicodae</taxon>
        <taxon>Paniceae</taxon>
        <taxon>Panicinae</taxon>
        <taxon>Panicum</taxon>
        <taxon>Panicum sect. Hiantes</taxon>
    </lineage>
</organism>